<keyword evidence="3" id="KW-1185">Reference proteome</keyword>
<feature type="compositionally biased region" description="Polar residues" evidence="1">
    <location>
        <begin position="1"/>
        <end position="12"/>
    </location>
</feature>
<proteinExistence type="predicted"/>
<dbReference type="Proteomes" id="UP000078561">
    <property type="component" value="Unassembled WGS sequence"/>
</dbReference>
<dbReference type="EMBL" id="LT552960">
    <property type="protein sequence ID" value="SAL99698.1"/>
    <property type="molecule type" value="Genomic_DNA"/>
</dbReference>
<name>A0A163LYX7_ABSGL</name>
<reference evidence="2" key="1">
    <citation type="submission" date="2016-04" db="EMBL/GenBank/DDBJ databases">
        <authorList>
            <person name="Evans L.H."/>
            <person name="Alamgir A."/>
            <person name="Owens N."/>
            <person name="Weber N.D."/>
            <person name="Virtaneva K."/>
            <person name="Barbian K."/>
            <person name="Babar A."/>
            <person name="Rosenke K."/>
        </authorList>
    </citation>
    <scope>NUCLEOTIDE SEQUENCE [LARGE SCALE GENOMIC DNA]</scope>
    <source>
        <strain evidence="2">CBS 101.48</strain>
    </source>
</reference>
<organism evidence="2">
    <name type="scientific">Absidia glauca</name>
    <name type="common">Pin mould</name>
    <dbReference type="NCBI Taxonomy" id="4829"/>
    <lineage>
        <taxon>Eukaryota</taxon>
        <taxon>Fungi</taxon>
        <taxon>Fungi incertae sedis</taxon>
        <taxon>Mucoromycota</taxon>
        <taxon>Mucoromycotina</taxon>
        <taxon>Mucoromycetes</taxon>
        <taxon>Mucorales</taxon>
        <taxon>Cunninghamellaceae</taxon>
        <taxon>Absidia</taxon>
    </lineage>
</organism>
<evidence type="ECO:0000256" key="1">
    <source>
        <dbReference type="SAM" id="MobiDB-lite"/>
    </source>
</evidence>
<evidence type="ECO:0000313" key="2">
    <source>
        <dbReference type="EMBL" id="SAL99698.1"/>
    </source>
</evidence>
<accession>A0A163LYX7</accession>
<feature type="region of interest" description="Disordered" evidence="1">
    <location>
        <begin position="1"/>
        <end position="50"/>
    </location>
</feature>
<dbReference type="InParanoid" id="A0A163LYX7"/>
<protein>
    <submittedName>
        <fullName evidence="2">Uncharacterized protein</fullName>
    </submittedName>
</protein>
<evidence type="ECO:0000313" key="3">
    <source>
        <dbReference type="Proteomes" id="UP000078561"/>
    </source>
</evidence>
<gene>
    <name evidence="2" type="primary">ABSGL_05343.1 scaffold 6959</name>
</gene>
<sequence>MHPSWTSSSQGQDPGDDEETRRQIHLSKNRQGDSDSGVVGKSQVATNGLGAARRKLASENSTFGLSIMFPWRSMTTNV</sequence>
<dbReference type="AlphaFoldDB" id="A0A163LYX7"/>